<evidence type="ECO:0000256" key="6">
    <source>
        <dbReference type="SAM" id="Phobius"/>
    </source>
</evidence>
<protein>
    <submittedName>
        <fullName evidence="8">Na(+)/dicarboxylate symporter</fullName>
    </submittedName>
</protein>
<feature type="transmembrane region" description="Helical" evidence="6">
    <location>
        <begin position="172"/>
        <end position="192"/>
    </location>
</feature>
<feature type="transmembrane region" description="Helical" evidence="6">
    <location>
        <begin position="212"/>
        <end position="235"/>
    </location>
</feature>
<evidence type="ECO:0000256" key="4">
    <source>
        <dbReference type="ARBA" id="ARBA00022989"/>
    </source>
</evidence>
<dbReference type="InterPro" id="IPR004680">
    <property type="entry name" value="Cit_transptr-like_dom"/>
</dbReference>
<feature type="transmembrane region" description="Helical" evidence="6">
    <location>
        <begin position="444"/>
        <end position="463"/>
    </location>
</feature>
<dbReference type="EMBL" id="UGTA01000001">
    <property type="protein sequence ID" value="SUB59445.1"/>
    <property type="molecule type" value="Genomic_DNA"/>
</dbReference>
<evidence type="ECO:0000256" key="1">
    <source>
        <dbReference type="ARBA" id="ARBA00004141"/>
    </source>
</evidence>
<feature type="transmembrane region" description="Helical" evidence="6">
    <location>
        <begin position="44"/>
        <end position="70"/>
    </location>
</feature>
<feature type="transmembrane region" description="Helical" evidence="6">
    <location>
        <begin position="127"/>
        <end position="160"/>
    </location>
</feature>
<feature type="transmembrane region" description="Helical" evidence="6">
    <location>
        <begin position="20"/>
        <end position="38"/>
    </location>
</feature>
<dbReference type="InterPro" id="IPR031312">
    <property type="entry name" value="Na/sul_symport_CS"/>
</dbReference>
<dbReference type="Pfam" id="PF03600">
    <property type="entry name" value="CitMHS"/>
    <property type="match status" value="1"/>
</dbReference>
<keyword evidence="5 6" id="KW-0472">Membrane</keyword>
<dbReference type="GO" id="GO:0005886">
    <property type="term" value="C:plasma membrane"/>
    <property type="evidence" value="ECO:0007669"/>
    <property type="project" value="TreeGrafter"/>
</dbReference>
<feature type="transmembrane region" description="Helical" evidence="6">
    <location>
        <begin position="351"/>
        <end position="374"/>
    </location>
</feature>
<reference evidence="8 9" key="1">
    <citation type="submission" date="2018-06" db="EMBL/GenBank/DDBJ databases">
        <authorList>
            <consortium name="Pathogen Informatics"/>
            <person name="Doyle S."/>
        </authorList>
    </citation>
    <scope>NUCLEOTIDE SEQUENCE [LARGE SCALE GENOMIC DNA]</scope>
    <source>
        <strain evidence="8 9">NCTC12872</strain>
    </source>
</reference>
<feature type="transmembrane region" description="Helical" evidence="6">
    <location>
        <begin position="256"/>
        <end position="273"/>
    </location>
</feature>
<dbReference type="PANTHER" id="PTHR10283:SF82">
    <property type="entry name" value="SOLUTE CARRIER FAMILY 13 MEMBER 2"/>
    <property type="match status" value="1"/>
</dbReference>
<evidence type="ECO:0000256" key="3">
    <source>
        <dbReference type="ARBA" id="ARBA00022692"/>
    </source>
</evidence>
<evidence type="ECO:0000256" key="2">
    <source>
        <dbReference type="ARBA" id="ARBA00022448"/>
    </source>
</evidence>
<evidence type="ECO:0000259" key="7">
    <source>
        <dbReference type="Pfam" id="PF03600"/>
    </source>
</evidence>
<name>A0A379CCI5_9PAST</name>
<dbReference type="PROSITE" id="PS01271">
    <property type="entry name" value="NA_SULFATE"/>
    <property type="match status" value="1"/>
</dbReference>
<comment type="subcellular location">
    <subcellularLocation>
        <location evidence="1">Membrane</location>
        <topology evidence="1">Multi-pass membrane protein</topology>
    </subcellularLocation>
</comment>
<proteinExistence type="predicted"/>
<evidence type="ECO:0000256" key="5">
    <source>
        <dbReference type="ARBA" id="ARBA00023136"/>
    </source>
</evidence>
<keyword evidence="9" id="KW-1185">Reference proteome</keyword>
<keyword evidence="2" id="KW-0813">Transport</keyword>
<evidence type="ECO:0000313" key="9">
    <source>
        <dbReference type="Proteomes" id="UP000255417"/>
    </source>
</evidence>
<organism evidence="8 9">
    <name type="scientific">Phocoenobacter uteri</name>
    <dbReference type="NCBI Taxonomy" id="146806"/>
    <lineage>
        <taxon>Bacteria</taxon>
        <taxon>Pseudomonadati</taxon>
        <taxon>Pseudomonadota</taxon>
        <taxon>Gammaproteobacteria</taxon>
        <taxon>Pasteurellales</taxon>
        <taxon>Pasteurellaceae</taxon>
        <taxon>Phocoenobacter</taxon>
    </lineage>
</organism>
<feature type="transmembrane region" description="Helical" evidence="6">
    <location>
        <begin position="381"/>
        <end position="398"/>
    </location>
</feature>
<keyword evidence="4 6" id="KW-1133">Transmembrane helix</keyword>
<sequence>MARRKLMFETIRSWRNTVIFSADVVLFFALLNFLPFSVEENKGLALLAFIAVLWLTEALHVTVTALLVPIMAVGLGIVQSKAALAGFASPTIFLFFGGFALATALHIQKLDRLIANKIMVLAKGKLFIAVLYLFGVTAFLSMWISNTATTAMMLPLALGILSQMDREANHNTYVFVLLGIAYSASIGGMGTPVGSPPNAIVVSNLKMSFSEWMGYGMPMVIMLLPLMVGVLYVLLKPNLHQNFEHKFEKIKLNNHRIITLAIFLFTVACWVFGRYLNPLLSEVLGIDGKIAKFDGMVALLAVVLVCMTRVVTWEQIQKNTEWGVLMLFGGGITLSTVLGKTGASKVLADGIVFMMEGGHFFLIGLLVATFIIFLTEVASNTASAALLVPLFISIAQALNMPVVGLSLIIGLGASCAFMLPVATPPNAIVFGTGIVKQREMLKTGFWLNIMCVFIIATVAYIFWL</sequence>
<feature type="transmembrane region" description="Helical" evidence="6">
    <location>
        <begin position="82"/>
        <end position="107"/>
    </location>
</feature>
<keyword evidence="3 6" id="KW-0812">Transmembrane</keyword>
<dbReference type="AlphaFoldDB" id="A0A379CCI5"/>
<dbReference type="NCBIfam" id="TIGR00785">
    <property type="entry name" value="dass"/>
    <property type="match status" value="1"/>
</dbReference>
<dbReference type="InterPro" id="IPR001898">
    <property type="entry name" value="SLC13A/DASS"/>
</dbReference>
<feature type="transmembrane region" description="Helical" evidence="6">
    <location>
        <begin position="404"/>
        <end position="423"/>
    </location>
</feature>
<dbReference type="GO" id="GO:0015141">
    <property type="term" value="F:succinate transmembrane transporter activity"/>
    <property type="evidence" value="ECO:0007669"/>
    <property type="project" value="UniProtKB-ARBA"/>
</dbReference>
<dbReference type="PANTHER" id="PTHR10283">
    <property type="entry name" value="SOLUTE CARRIER FAMILY 13 MEMBER"/>
    <property type="match status" value="1"/>
</dbReference>
<dbReference type="Proteomes" id="UP000255417">
    <property type="component" value="Unassembled WGS sequence"/>
</dbReference>
<feature type="transmembrane region" description="Helical" evidence="6">
    <location>
        <begin position="293"/>
        <end position="310"/>
    </location>
</feature>
<dbReference type="CDD" id="cd01115">
    <property type="entry name" value="SLC13_permease"/>
    <property type="match status" value="1"/>
</dbReference>
<evidence type="ECO:0000313" key="8">
    <source>
        <dbReference type="EMBL" id="SUB59445.1"/>
    </source>
</evidence>
<feature type="domain" description="Citrate transporter-like" evidence="7">
    <location>
        <begin position="52"/>
        <end position="396"/>
    </location>
</feature>
<accession>A0A379CCI5</accession>
<feature type="transmembrane region" description="Helical" evidence="6">
    <location>
        <begin position="322"/>
        <end position="339"/>
    </location>
</feature>
<gene>
    <name evidence="8" type="primary">sdcS_2</name>
    <name evidence="8" type="ORF">NCTC12872_01430</name>
</gene>